<dbReference type="InterPro" id="IPR029057">
    <property type="entry name" value="PRTase-like"/>
</dbReference>
<dbReference type="Pfam" id="PF18912">
    <property type="entry name" value="DZR_2"/>
    <property type="match status" value="1"/>
</dbReference>
<dbReference type="InterPro" id="IPR000836">
    <property type="entry name" value="PRTase_dom"/>
</dbReference>
<dbReference type="RefSeq" id="WP_229723948.1">
    <property type="nucleotide sequence ID" value="NZ_BMDP01000001.1"/>
</dbReference>
<organism evidence="4 5">
    <name type="scientific">Oxalicibacterium solurbis</name>
    <dbReference type="NCBI Taxonomy" id="69280"/>
    <lineage>
        <taxon>Bacteria</taxon>
        <taxon>Pseudomonadati</taxon>
        <taxon>Pseudomonadota</taxon>
        <taxon>Betaproteobacteria</taxon>
        <taxon>Burkholderiales</taxon>
        <taxon>Oxalobacteraceae</taxon>
        <taxon>Oxalicibacterium</taxon>
    </lineage>
</organism>
<dbReference type="InterPro" id="IPR051910">
    <property type="entry name" value="ComF/GntX_DNA_util-trans"/>
</dbReference>
<dbReference type="Proteomes" id="UP000627205">
    <property type="component" value="Unassembled WGS sequence"/>
</dbReference>
<dbReference type="Gene3D" id="3.40.50.2020">
    <property type="match status" value="1"/>
</dbReference>
<protein>
    <submittedName>
        <fullName evidence="4">Amidophosphoribosyltransferase</fullName>
    </submittedName>
</protein>
<accession>A0A8J3B2V0</accession>
<gene>
    <name evidence="4" type="ORF">GCM10011430_09480</name>
</gene>
<dbReference type="AlphaFoldDB" id="A0A8J3B2V0"/>
<dbReference type="EMBL" id="BMDP01000001">
    <property type="protein sequence ID" value="GGI53774.1"/>
    <property type="molecule type" value="Genomic_DNA"/>
</dbReference>
<comment type="caution">
    <text evidence="4">The sequence shown here is derived from an EMBL/GenBank/DDBJ whole genome shotgun (WGS) entry which is preliminary data.</text>
</comment>
<evidence type="ECO:0000256" key="1">
    <source>
        <dbReference type="ARBA" id="ARBA00008007"/>
    </source>
</evidence>
<dbReference type="SUPFAM" id="SSF53271">
    <property type="entry name" value="PRTase-like"/>
    <property type="match status" value="1"/>
</dbReference>
<comment type="similarity">
    <text evidence="1">Belongs to the ComF/GntX family.</text>
</comment>
<reference evidence="4" key="1">
    <citation type="journal article" date="2014" name="Int. J. Syst. Evol. Microbiol.">
        <title>Complete genome sequence of Corynebacterium casei LMG S-19264T (=DSM 44701T), isolated from a smear-ripened cheese.</title>
        <authorList>
            <consortium name="US DOE Joint Genome Institute (JGI-PGF)"/>
            <person name="Walter F."/>
            <person name="Albersmeier A."/>
            <person name="Kalinowski J."/>
            <person name="Ruckert C."/>
        </authorList>
    </citation>
    <scope>NUCLEOTIDE SEQUENCE</scope>
    <source>
        <strain evidence="4">CCM 7664</strain>
    </source>
</reference>
<name>A0A8J3B2V0_9BURK</name>
<dbReference type="PANTHER" id="PTHR47505:SF1">
    <property type="entry name" value="DNA UTILIZATION PROTEIN YHGH"/>
    <property type="match status" value="1"/>
</dbReference>
<dbReference type="PANTHER" id="PTHR47505">
    <property type="entry name" value="DNA UTILIZATION PROTEIN YHGH"/>
    <property type="match status" value="1"/>
</dbReference>
<dbReference type="CDD" id="cd06223">
    <property type="entry name" value="PRTases_typeI"/>
    <property type="match status" value="1"/>
</dbReference>
<feature type="domain" description="Double zinc ribbon" evidence="3">
    <location>
        <begin position="35"/>
        <end position="92"/>
    </location>
</feature>
<evidence type="ECO:0000313" key="5">
    <source>
        <dbReference type="Proteomes" id="UP000627205"/>
    </source>
</evidence>
<sequence>MQVYTHGDKAAMLDRFSDWTLQLAKRLPSAIPHALSRVIPSSCILCGSSGDTALCNTCDEHFLATRDHRCRQCGLPVSSSENHHTQRCGTCLATPRAFDATIVVADYAAPLDQLVLALKFGNRLALAPLFARRLHQAIRQTDMPMPELLTAVPLGDKRLTERGFNQALEIARPLARMLAIPLAPQLLARTRETLMQSRLHPDERHRNIRQAFVPKPYATKHIQGRHVAVVDDVMTTGETLNEVAATLKRCGASRVTNLVFARTPLK</sequence>
<proteinExistence type="inferred from homology"/>
<dbReference type="InterPro" id="IPR044005">
    <property type="entry name" value="DZR_2"/>
</dbReference>
<keyword evidence="5" id="KW-1185">Reference proteome</keyword>
<evidence type="ECO:0000259" key="2">
    <source>
        <dbReference type="Pfam" id="PF00156"/>
    </source>
</evidence>
<evidence type="ECO:0000259" key="3">
    <source>
        <dbReference type="Pfam" id="PF18912"/>
    </source>
</evidence>
<dbReference type="Pfam" id="PF00156">
    <property type="entry name" value="Pribosyltran"/>
    <property type="match status" value="1"/>
</dbReference>
<feature type="domain" description="Phosphoribosyltransferase" evidence="2">
    <location>
        <begin position="167"/>
        <end position="261"/>
    </location>
</feature>
<evidence type="ECO:0000313" key="4">
    <source>
        <dbReference type="EMBL" id="GGI53774.1"/>
    </source>
</evidence>
<reference evidence="4" key="2">
    <citation type="submission" date="2020-09" db="EMBL/GenBank/DDBJ databases">
        <authorList>
            <person name="Sun Q."/>
            <person name="Sedlacek I."/>
        </authorList>
    </citation>
    <scope>NUCLEOTIDE SEQUENCE</scope>
    <source>
        <strain evidence="4">CCM 7664</strain>
    </source>
</reference>